<keyword evidence="2" id="KW-1185">Reference proteome</keyword>
<proteinExistence type="predicted"/>
<gene>
    <name evidence="1" type="ORF">A7E75_02070</name>
</gene>
<accession>A0A1L3GDC7</accession>
<organism evidence="1 2">
    <name type="scientific">Syntrophotalea acetylenica</name>
    <name type="common">Pelobacter acetylenicus</name>
    <dbReference type="NCBI Taxonomy" id="29542"/>
    <lineage>
        <taxon>Bacteria</taxon>
        <taxon>Pseudomonadati</taxon>
        <taxon>Thermodesulfobacteriota</taxon>
        <taxon>Desulfuromonadia</taxon>
        <taxon>Desulfuromonadales</taxon>
        <taxon>Syntrophotaleaceae</taxon>
        <taxon>Syntrophotalea</taxon>
    </lineage>
</organism>
<dbReference type="Proteomes" id="UP000182264">
    <property type="component" value="Chromosome"/>
</dbReference>
<reference evidence="1 2" key="1">
    <citation type="journal article" date="2017" name="Genome Announc.">
        <title>Complete Genome Sequences of Two Acetylene-Fermenting Pelobacter acetylenicus Strains.</title>
        <authorList>
            <person name="Sutton J.M."/>
            <person name="Baesman S.M."/>
            <person name="Fierst J.L."/>
            <person name="Poret-Peterson A.T."/>
            <person name="Oremland R.S."/>
            <person name="Dunlap D.S."/>
            <person name="Akob D.M."/>
        </authorList>
    </citation>
    <scope>NUCLEOTIDE SEQUENCE [LARGE SCALE GENOMIC DNA]</scope>
    <source>
        <strain evidence="1 2">DSM 3247</strain>
    </source>
</reference>
<dbReference type="RefSeq" id="WP_072285759.1">
    <property type="nucleotide sequence ID" value="NZ_CP015455.1"/>
</dbReference>
<protein>
    <recommendedName>
        <fullName evidence="3">WGR domain-containing protein</fullName>
    </recommendedName>
</protein>
<name>A0A1L3GDC7_SYNAC</name>
<dbReference type="EMBL" id="CP015518">
    <property type="protein sequence ID" value="APG23943.1"/>
    <property type="molecule type" value="Genomic_DNA"/>
</dbReference>
<evidence type="ECO:0008006" key="3">
    <source>
        <dbReference type="Google" id="ProtNLM"/>
    </source>
</evidence>
<evidence type="ECO:0000313" key="2">
    <source>
        <dbReference type="Proteomes" id="UP000182264"/>
    </source>
</evidence>
<dbReference type="KEGG" id="pace:A6070_10690"/>
<sequence length="88" mass="10448">MREQTPAILRNIMLEAESAMNAWYQLKLLRLQEGFVVEKLSGRKGHLGDRRAWFFWDQSEAEQAFERIVLKKTSPGRKRVYQVLQPRD</sequence>
<dbReference type="AlphaFoldDB" id="A0A1L3GDC7"/>
<evidence type="ECO:0000313" key="1">
    <source>
        <dbReference type="EMBL" id="APG23943.1"/>
    </source>
</evidence>
<dbReference type="STRING" id="29542.A6070_10690"/>